<evidence type="ECO:0000256" key="1">
    <source>
        <dbReference type="ARBA" id="ARBA00012480"/>
    </source>
</evidence>
<proteinExistence type="predicted"/>
<dbReference type="SMART" id="SM00823">
    <property type="entry name" value="PKS_PP"/>
    <property type="match status" value="1"/>
</dbReference>
<comment type="caution">
    <text evidence="5">The sequence shown here is derived from an EMBL/GenBank/DDBJ whole genome shotgun (WGS) entry which is preliminary data.</text>
</comment>
<dbReference type="Gene3D" id="3.90.180.10">
    <property type="entry name" value="Medium-chain alcohol dehydrogenases, catalytic domain"/>
    <property type="match status" value="3"/>
</dbReference>
<keyword evidence="3" id="KW-0597">Phosphoprotein</keyword>
<dbReference type="EC" id="3.1.2.14" evidence="1"/>
<dbReference type="Proteomes" id="UP000614350">
    <property type="component" value="Unassembled WGS sequence"/>
</dbReference>
<gene>
    <name evidence="5" type="ORF">HZH66_003658</name>
</gene>
<dbReference type="SUPFAM" id="SSF51735">
    <property type="entry name" value="NAD(P)-binding Rossmann-fold domains"/>
    <property type="match status" value="2"/>
</dbReference>
<accession>A0A834KDN0</accession>
<reference evidence="5" key="1">
    <citation type="journal article" date="2020" name="G3 (Bethesda)">
        <title>High-Quality Assemblies for Three Invasive Social Wasps from the &lt;i&gt;Vespula&lt;/i&gt; Genus.</title>
        <authorList>
            <person name="Harrop T.W.R."/>
            <person name="Guhlin J."/>
            <person name="McLaughlin G.M."/>
            <person name="Permina E."/>
            <person name="Stockwell P."/>
            <person name="Gilligan J."/>
            <person name="Le Lec M.F."/>
            <person name="Gruber M.A.M."/>
            <person name="Quinn O."/>
            <person name="Lovegrove M."/>
            <person name="Duncan E.J."/>
            <person name="Remnant E.J."/>
            <person name="Van Eeckhoven J."/>
            <person name="Graham B."/>
            <person name="Knapp R.A."/>
            <person name="Langford K.W."/>
            <person name="Kronenberg Z."/>
            <person name="Press M.O."/>
            <person name="Eacker S.M."/>
            <person name="Wilson-Rankin E.E."/>
            <person name="Purcell J."/>
            <person name="Lester P.J."/>
            <person name="Dearden P.K."/>
        </authorList>
    </citation>
    <scope>NUCLEOTIDE SEQUENCE</scope>
    <source>
        <strain evidence="5">Marl-1</strain>
    </source>
</reference>
<dbReference type="InterPro" id="IPR050091">
    <property type="entry name" value="PKS_NRPS_Biosynth_Enz"/>
</dbReference>
<sequence length="945" mass="106159">MRINLWKSYGVNIKILVGLDAADRDASELIVKTAIDQGPVDGIFNLAVSLKDGICRNQTPETFEESFKGKAWATKYLDEVTRKLCPNLRHFVVFSSVSCGKGNIGQTNYGMANSIMEKICEKRVEEGFPGLAIQWGAIGDVGLIADMQNEDKELVIGGTLLQRISSCLQVLNIFLVQDKTVVASMVVAEKQANSDVNNVVDAVLNILCIKDLKNISPHTSLAELGMDSMTVVEIKQTLEREYEIYLTASDIRNLNFAKLMEMNNKPTDNSNSNENETNQILSITNILKQFYDEILATEIAIPLKTNPVEGRDEIFFLPGIEGYADHILDKLKGRSEFMLVGYSFGSLIAIELTRMLEAKGFIGRLILIDGAPQHLKILIHQHLHSSSQEELENNILLSVMNAYVAVNCSELKLELRKCNTWDEKVNAFFNVLSPEYRNLFLKGHQKKAILLLHGRFQSIIAYNPKPMPYVKTPITLFKPLFPSVQNAPYDYGLQNITEAKVDVHTVEGNHTTILGAKEILMAINGELENGTWKFKCDLRCLSWIEVPIITDYQNEDLTFSWILPDSRSLEHAATVPCIYCKCIATPYINGGMQKYDKILIHADSGEIGQANINLVLREVCEIRNSRDANFEKMIFGETGGAGVDIVLNSLVENKFQASLHCLANKGKFLEIGKFDLATNNEISYCIFIKGISFYGLILDQIIKTNDEIENKIYLIFTKLIKKNAIKPIIRTVFGKDQVGAALRIMAAGKHMGKNTSYNLQSVLYIVGTDKDLGISFHGVMLDQIMNTNDEVKNEICLIFNKLKKENAIKPIVRTIFGKDQVEKALRFMAAGKHMGKVLIKIREENEPLNTLILAEPFYVFIPNKNYIVLNGLGGFGLELIDWLIIRNAQNIIITSRNGIKNVNPEPSKKVAISELIANFTKYNNTKRLEDNFFNHKDFITHQDCS</sequence>
<dbReference type="GO" id="GO:0031177">
    <property type="term" value="F:phosphopantetheine binding"/>
    <property type="evidence" value="ECO:0007669"/>
    <property type="project" value="InterPro"/>
</dbReference>
<dbReference type="InterPro" id="IPR001031">
    <property type="entry name" value="Thioesterase"/>
</dbReference>
<keyword evidence="2" id="KW-0596">Phosphopantetheine</keyword>
<dbReference type="Gene3D" id="3.40.50.720">
    <property type="entry name" value="NAD(P)-binding Rossmann-like Domain"/>
    <property type="match status" value="1"/>
</dbReference>
<dbReference type="InterPro" id="IPR036291">
    <property type="entry name" value="NAD(P)-bd_dom_sf"/>
</dbReference>
<evidence type="ECO:0000256" key="3">
    <source>
        <dbReference type="ARBA" id="ARBA00022553"/>
    </source>
</evidence>
<dbReference type="SMART" id="SM00829">
    <property type="entry name" value="PKS_ER"/>
    <property type="match status" value="1"/>
</dbReference>
<dbReference type="InterPro" id="IPR029058">
    <property type="entry name" value="AB_hydrolase_fold"/>
</dbReference>
<dbReference type="Gene3D" id="3.40.50.1820">
    <property type="entry name" value="alpha/beta hydrolase"/>
    <property type="match status" value="1"/>
</dbReference>
<dbReference type="InterPro" id="IPR013968">
    <property type="entry name" value="PKS_KR"/>
</dbReference>
<evidence type="ECO:0000259" key="4">
    <source>
        <dbReference type="PROSITE" id="PS50075"/>
    </source>
</evidence>
<dbReference type="CDD" id="cd05195">
    <property type="entry name" value="enoyl_red"/>
    <property type="match status" value="1"/>
</dbReference>
<feature type="domain" description="Carrier" evidence="4">
    <location>
        <begin position="190"/>
        <end position="270"/>
    </location>
</feature>
<dbReference type="InterPro" id="IPR009081">
    <property type="entry name" value="PP-bd_ACP"/>
</dbReference>
<dbReference type="PANTHER" id="PTHR43775:SF23">
    <property type="entry name" value="FATTY ACID SYNTHASE 3"/>
    <property type="match status" value="1"/>
</dbReference>
<dbReference type="GO" id="GO:0004312">
    <property type="term" value="F:fatty acid synthase activity"/>
    <property type="evidence" value="ECO:0007669"/>
    <property type="project" value="TreeGrafter"/>
</dbReference>
<dbReference type="InterPro" id="IPR036736">
    <property type="entry name" value="ACP-like_sf"/>
</dbReference>
<dbReference type="GO" id="GO:0016491">
    <property type="term" value="F:oxidoreductase activity"/>
    <property type="evidence" value="ECO:0007669"/>
    <property type="project" value="InterPro"/>
</dbReference>
<dbReference type="GO" id="GO:0016297">
    <property type="term" value="F:fatty acyl-[ACP] hydrolase activity"/>
    <property type="evidence" value="ECO:0007669"/>
    <property type="project" value="UniProtKB-EC"/>
</dbReference>
<dbReference type="GO" id="GO:0006633">
    <property type="term" value="P:fatty acid biosynthetic process"/>
    <property type="evidence" value="ECO:0007669"/>
    <property type="project" value="TreeGrafter"/>
</dbReference>
<dbReference type="EMBL" id="JACSEA010000003">
    <property type="protein sequence ID" value="KAF7404752.1"/>
    <property type="molecule type" value="Genomic_DNA"/>
</dbReference>
<evidence type="ECO:0000313" key="5">
    <source>
        <dbReference type="EMBL" id="KAF7404752.1"/>
    </source>
</evidence>
<dbReference type="Pfam" id="PF00975">
    <property type="entry name" value="Thioesterase"/>
    <property type="match status" value="1"/>
</dbReference>
<dbReference type="Gene3D" id="1.10.1200.10">
    <property type="entry name" value="ACP-like"/>
    <property type="match status" value="1"/>
</dbReference>
<dbReference type="Pfam" id="PF08659">
    <property type="entry name" value="KR"/>
    <property type="match status" value="2"/>
</dbReference>
<dbReference type="InterPro" id="IPR020843">
    <property type="entry name" value="ER"/>
</dbReference>
<evidence type="ECO:0000313" key="6">
    <source>
        <dbReference type="Proteomes" id="UP000614350"/>
    </source>
</evidence>
<dbReference type="PANTHER" id="PTHR43775">
    <property type="entry name" value="FATTY ACID SYNTHASE"/>
    <property type="match status" value="1"/>
</dbReference>
<dbReference type="InterPro" id="IPR020806">
    <property type="entry name" value="PKS_PP-bd"/>
</dbReference>
<dbReference type="PROSITE" id="PS50075">
    <property type="entry name" value="CARRIER"/>
    <property type="match status" value="1"/>
</dbReference>
<name>A0A834KDN0_VESVU</name>
<evidence type="ECO:0000256" key="2">
    <source>
        <dbReference type="ARBA" id="ARBA00022450"/>
    </source>
</evidence>
<dbReference type="InterPro" id="IPR057326">
    <property type="entry name" value="KR_dom"/>
</dbReference>
<dbReference type="SUPFAM" id="SSF47336">
    <property type="entry name" value="ACP-like"/>
    <property type="match status" value="1"/>
</dbReference>
<keyword evidence="6" id="KW-1185">Reference proteome</keyword>
<dbReference type="Pfam" id="PF13602">
    <property type="entry name" value="ADH_zinc_N_2"/>
    <property type="match status" value="1"/>
</dbReference>
<protein>
    <recommendedName>
        <fullName evidence="1">oleoyl-[acyl-carrier-protein] hydrolase</fullName>
        <ecNumber evidence="1">3.1.2.14</ecNumber>
    </recommendedName>
</protein>
<dbReference type="AlphaFoldDB" id="A0A834KDN0"/>
<dbReference type="SMART" id="SM00822">
    <property type="entry name" value="PKS_KR"/>
    <property type="match status" value="1"/>
</dbReference>
<dbReference type="SUPFAM" id="SSF53474">
    <property type="entry name" value="alpha/beta-Hydrolases"/>
    <property type="match status" value="1"/>
</dbReference>
<organism evidence="5 6">
    <name type="scientific">Vespula vulgaris</name>
    <name type="common">Yellow jacket</name>
    <name type="synonym">Wasp</name>
    <dbReference type="NCBI Taxonomy" id="7454"/>
    <lineage>
        <taxon>Eukaryota</taxon>
        <taxon>Metazoa</taxon>
        <taxon>Ecdysozoa</taxon>
        <taxon>Arthropoda</taxon>
        <taxon>Hexapoda</taxon>
        <taxon>Insecta</taxon>
        <taxon>Pterygota</taxon>
        <taxon>Neoptera</taxon>
        <taxon>Endopterygota</taxon>
        <taxon>Hymenoptera</taxon>
        <taxon>Apocrita</taxon>
        <taxon>Aculeata</taxon>
        <taxon>Vespoidea</taxon>
        <taxon>Vespidae</taxon>
        <taxon>Vespinae</taxon>
        <taxon>Vespula</taxon>
    </lineage>
</organism>
<dbReference type="Pfam" id="PF00550">
    <property type="entry name" value="PP-binding"/>
    <property type="match status" value="1"/>
</dbReference>